<sequence length="86" mass="9342">AKLKAEEVKQAALEAERKATTEAKTKAAMEAEKRAAAEAERRAEKDAKESSKLVTSGVTQDTKSSLLNTETKESGMGFLFSLFITF</sequence>
<organism evidence="2 3">
    <name type="scientific">Trifolium medium</name>
    <dbReference type="NCBI Taxonomy" id="97028"/>
    <lineage>
        <taxon>Eukaryota</taxon>
        <taxon>Viridiplantae</taxon>
        <taxon>Streptophyta</taxon>
        <taxon>Embryophyta</taxon>
        <taxon>Tracheophyta</taxon>
        <taxon>Spermatophyta</taxon>
        <taxon>Magnoliopsida</taxon>
        <taxon>eudicotyledons</taxon>
        <taxon>Gunneridae</taxon>
        <taxon>Pentapetalae</taxon>
        <taxon>rosids</taxon>
        <taxon>fabids</taxon>
        <taxon>Fabales</taxon>
        <taxon>Fabaceae</taxon>
        <taxon>Papilionoideae</taxon>
        <taxon>50 kb inversion clade</taxon>
        <taxon>NPAAA clade</taxon>
        <taxon>Hologalegina</taxon>
        <taxon>IRL clade</taxon>
        <taxon>Trifolieae</taxon>
        <taxon>Trifolium</taxon>
    </lineage>
</organism>
<accession>A0A392QF51</accession>
<feature type="non-terminal residue" evidence="2">
    <location>
        <position position="1"/>
    </location>
</feature>
<feature type="region of interest" description="Disordered" evidence="1">
    <location>
        <begin position="14"/>
        <end position="64"/>
    </location>
</feature>
<feature type="compositionally biased region" description="Basic and acidic residues" evidence="1">
    <location>
        <begin position="14"/>
        <end position="51"/>
    </location>
</feature>
<evidence type="ECO:0000313" key="3">
    <source>
        <dbReference type="Proteomes" id="UP000265520"/>
    </source>
</evidence>
<dbReference type="EMBL" id="LXQA010128872">
    <property type="protein sequence ID" value="MCI22146.1"/>
    <property type="molecule type" value="Genomic_DNA"/>
</dbReference>
<protein>
    <submittedName>
        <fullName evidence="2">Nucleoporin GLE1</fullName>
    </submittedName>
</protein>
<reference evidence="2 3" key="1">
    <citation type="journal article" date="2018" name="Front. Plant Sci.">
        <title>Red Clover (Trifolium pratense) and Zigzag Clover (T. medium) - A Picture of Genomic Similarities and Differences.</title>
        <authorList>
            <person name="Dluhosova J."/>
            <person name="Istvanek J."/>
            <person name="Nedelnik J."/>
            <person name="Repkova J."/>
        </authorList>
    </citation>
    <scope>NUCLEOTIDE SEQUENCE [LARGE SCALE GENOMIC DNA]</scope>
    <source>
        <strain evidence="3">cv. 10/8</strain>
        <tissue evidence="2">Leaf</tissue>
    </source>
</reference>
<comment type="caution">
    <text evidence="2">The sequence shown here is derived from an EMBL/GenBank/DDBJ whole genome shotgun (WGS) entry which is preliminary data.</text>
</comment>
<name>A0A392QF51_9FABA</name>
<proteinExistence type="predicted"/>
<evidence type="ECO:0000313" key="2">
    <source>
        <dbReference type="EMBL" id="MCI22146.1"/>
    </source>
</evidence>
<feature type="compositionally biased region" description="Polar residues" evidence="1">
    <location>
        <begin position="52"/>
        <end position="64"/>
    </location>
</feature>
<evidence type="ECO:0000256" key="1">
    <source>
        <dbReference type="SAM" id="MobiDB-lite"/>
    </source>
</evidence>
<keyword evidence="3" id="KW-1185">Reference proteome</keyword>
<dbReference type="AlphaFoldDB" id="A0A392QF51"/>
<dbReference type="Proteomes" id="UP000265520">
    <property type="component" value="Unassembled WGS sequence"/>
</dbReference>